<keyword evidence="1" id="KW-0614">Plasmid</keyword>
<evidence type="ECO:0000313" key="1">
    <source>
        <dbReference type="EMBL" id="CRY96250.1"/>
    </source>
</evidence>
<reference evidence="1" key="2">
    <citation type="submission" date="2015-07" db="EMBL/GenBank/DDBJ databases">
        <title>Plasmids, circular viruses and viroids from rat gut.</title>
        <authorList>
            <person name="Jorgensen T.J."/>
            <person name="Hansen M.A."/>
            <person name="Xu Z."/>
            <person name="Tabak M.A."/>
            <person name="Sorensen S.J."/>
            <person name="Hansen L.H."/>
        </authorList>
    </citation>
    <scope>NUCLEOTIDE SEQUENCE</scope>
    <source>
        <plasmid evidence="1">pRGFK1017</plasmid>
    </source>
</reference>
<protein>
    <submittedName>
        <fullName evidence="1">Uncharacterized protein</fullName>
    </submittedName>
</protein>
<dbReference type="EMBL" id="LN853605">
    <property type="protein sequence ID" value="CRY96250.1"/>
    <property type="molecule type" value="Genomic_DNA"/>
</dbReference>
<name>A0A0H5Q4B2_9ZZZZ</name>
<proteinExistence type="predicted"/>
<geneLocation type="plasmid" evidence="1">
    <name>pRGFK1017</name>
</geneLocation>
<reference evidence="1" key="1">
    <citation type="submission" date="2015-06" db="EMBL/GenBank/DDBJ databases">
        <authorList>
            <person name="Joergensen T."/>
        </authorList>
    </citation>
    <scope>NUCLEOTIDE SEQUENCE</scope>
    <source>
        <plasmid evidence="1">pRGFK1017</plasmid>
    </source>
</reference>
<dbReference type="AlphaFoldDB" id="A0A0H5Q4B2"/>
<organism evidence="1">
    <name type="scientific">uncultured prokaryote</name>
    <dbReference type="NCBI Taxonomy" id="198431"/>
    <lineage>
        <taxon>unclassified sequences</taxon>
        <taxon>environmental samples</taxon>
    </lineage>
</organism>
<accession>A0A0H5Q4B2</accession>
<sequence length="63" mass="7089">MISAKTYTAMEVEKTALDAFFSEPYPNYIFFIKIALQGAESVRSTPISLFKAKKNLDFGFFGP</sequence>